<dbReference type="EMBL" id="JAMKFB020000020">
    <property type="protein sequence ID" value="KAL0164026.1"/>
    <property type="molecule type" value="Genomic_DNA"/>
</dbReference>
<reference evidence="2 3" key="1">
    <citation type="submission" date="2024-05" db="EMBL/GenBank/DDBJ databases">
        <title>Genome sequencing and assembly of Indian major carp, Cirrhinus mrigala (Hamilton, 1822).</title>
        <authorList>
            <person name="Mohindra V."/>
            <person name="Chowdhury L.M."/>
            <person name="Lal K."/>
            <person name="Jena J.K."/>
        </authorList>
    </citation>
    <scope>NUCLEOTIDE SEQUENCE [LARGE SCALE GENOMIC DNA]</scope>
    <source>
        <strain evidence="2">CM1030</strain>
        <tissue evidence="2">Blood</tissue>
    </source>
</reference>
<dbReference type="AlphaFoldDB" id="A0ABD0NSD2"/>
<feature type="compositionally biased region" description="Basic and acidic residues" evidence="1">
    <location>
        <begin position="66"/>
        <end position="78"/>
    </location>
</feature>
<feature type="non-terminal residue" evidence="2">
    <location>
        <position position="189"/>
    </location>
</feature>
<organism evidence="2 3">
    <name type="scientific">Cirrhinus mrigala</name>
    <name type="common">Mrigala</name>
    <dbReference type="NCBI Taxonomy" id="683832"/>
    <lineage>
        <taxon>Eukaryota</taxon>
        <taxon>Metazoa</taxon>
        <taxon>Chordata</taxon>
        <taxon>Craniata</taxon>
        <taxon>Vertebrata</taxon>
        <taxon>Euteleostomi</taxon>
        <taxon>Actinopterygii</taxon>
        <taxon>Neopterygii</taxon>
        <taxon>Teleostei</taxon>
        <taxon>Ostariophysi</taxon>
        <taxon>Cypriniformes</taxon>
        <taxon>Cyprinidae</taxon>
        <taxon>Labeoninae</taxon>
        <taxon>Labeonini</taxon>
        <taxon>Cirrhinus</taxon>
    </lineage>
</organism>
<name>A0ABD0NSD2_CIRMR</name>
<sequence>MGLNTTTRTQLSREGPRESLAAYVEWVLDTSPTPDPVSSPTSPRSVEQQLEPTADGEQEPIATDEPSAKDATELRIATEPEPMTSDQVHEPATELATGENGEGSSAHRNIAEVNPESSVCPDLSACLDYPPTLTLLPHPLIPASAMPPLSPDSPFAHPQPTICAVGSPWVCQFPSPSWLEDPSSPPPAS</sequence>
<feature type="region of interest" description="Disordered" evidence="1">
    <location>
        <begin position="26"/>
        <end position="106"/>
    </location>
</feature>
<feature type="compositionally biased region" description="Low complexity" evidence="1">
    <location>
        <begin position="29"/>
        <end position="46"/>
    </location>
</feature>
<gene>
    <name evidence="2" type="ORF">M9458_039779</name>
</gene>
<dbReference type="Proteomes" id="UP001529510">
    <property type="component" value="Unassembled WGS sequence"/>
</dbReference>
<evidence type="ECO:0000313" key="3">
    <source>
        <dbReference type="Proteomes" id="UP001529510"/>
    </source>
</evidence>
<evidence type="ECO:0000256" key="1">
    <source>
        <dbReference type="SAM" id="MobiDB-lite"/>
    </source>
</evidence>
<comment type="caution">
    <text evidence="2">The sequence shown here is derived from an EMBL/GenBank/DDBJ whole genome shotgun (WGS) entry which is preliminary data.</text>
</comment>
<accession>A0ABD0NSD2</accession>
<keyword evidence="3" id="KW-1185">Reference proteome</keyword>
<evidence type="ECO:0000313" key="2">
    <source>
        <dbReference type="EMBL" id="KAL0164026.1"/>
    </source>
</evidence>
<proteinExistence type="predicted"/>
<protein>
    <submittedName>
        <fullName evidence="2">Uncharacterized protein</fullName>
    </submittedName>
</protein>